<reference evidence="1" key="1">
    <citation type="journal article" date="2015" name="Nature">
        <title>Complex archaea that bridge the gap between prokaryotes and eukaryotes.</title>
        <authorList>
            <person name="Spang A."/>
            <person name="Saw J.H."/>
            <person name="Jorgensen S.L."/>
            <person name="Zaremba-Niedzwiedzka K."/>
            <person name="Martijn J."/>
            <person name="Lind A.E."/>
            <person name="van Eijk R."/>
            <person name="Schleper C."/>
            <person name="Guy L."/>
            <person name="Ettema T.J."/>
        </authorList>
    </citation>
    <scope>NUCLEOTIDE SEQUENCE</scope>
</reference>
<sequence length="59" mass="6744">MTCPRCGLVMHLLNCRDHSEYSDYLYQCQCGTTHLHISPKNEVQAKSAYMPNSEPGERV</sequence>
<dbReference type="AlphaFoldDB" id="A0A0F9PL48"/>
<gene>
    <name evidence="1" type="ORF">LCGC14_0829390</name>
</gene>
<protein>
    <submittedName>
        <fullName evidence="1">Uncharacterized protein</fullName>
    </submittedName>
</protein>
<dbReference type="EMBL" id="LAZR01002372">
    <property type="protein sequence ID" value="KKN30889.1"/>
    <property type="molecule type" value="Genomic_DNA"/>
</dbReference>
<comment type="caution">
    <text evidence="1">The sequence shown here is derived from an EMBL/GenBank/DDBJ whole genome shotgun (WGS) entry which is preliminary data.</text>
</comment>
<name>A0A0F9PL48_9ZZZZ</name>
<organism evidence="1">
    <name type="scientific">marine sediment metagenome</name>
    <dbReference type="NCBI Taxonomy" id="412755"/>
    <lineage>
        <taxon>unclassified sequences</taxon>
        <taxon>metagenomes</taxon>
        <taxon>ecological metagenomes</taxon>
    </lineage>
</organism>
<evidence type="ECO:0000313" key="1">
    <source>
        <dbReference type="EMBL" id="KKN30889.1"/>
    </source>
</evidence>
<proteinExistence type="predicted"/>
<accession>A0A0F9PL48</accession>